<evidence type="ECO:0000256" key="2">
    <source>
        <dbReference type="SAM" id="SignalP"/>
    </source>
</evidence>
<keyword evidence="5" id="KW-1185">Reference proteome</keyword>
<dbReference type="PANTHER" id="PTHR35936:SF35">
    <property type="entry name" value="L-CYSTINE-BINDING PROTEIN TCYJ"/>
    <property type="match status" value="1"/>
</dbReference>
<evidence type="ECO:0000313" key="5">
    <source>
        <dbReference type="Proteomes" id="UP000063964"/>
    </source>
</evidence>
<name>A0A0X8JRV5_9BACT</name>
<sequence length="250" mass="27719">MKALLLTAIFCILPALARGDGLTVAYFEHPPYCYAEKGQAAGVLVELTRDILKEAGIPATFVTMPPNRILENIRSGRKDFCAVGWFKTPERERYASFSLPIYRDKGMVILTTARKAPKLRRHSTLRSLFKDHSLTLGQVEALSLGESVDQLRKETQVPTLPVTTKQGVLLRLIALNRASYMLAAPEEISALLQAADVPSEQFTILSMDGMPWGNLRYLMYSSNISPGMLDRINAAISNLVKIQSLLPEGR</sequence>
<dbReference type="Pfam" id="PF00497">
    <property type="entry name" value="SBP_bac_3"/>
    <property type="match status" value="1"/>
</dbReference>
<evidence type="ECO:0000256" key="1">
    <source>
        <dbReference type="ARBA" id="ARBA00022729"/>
    </source>
</evidence>
<accession>A0A0X8JRV5</accession>
<dbReference type="SUPFAM" id="SSF53850">
    <property type="entry name" value="Periplasmic binding protein-like II"/>
    <property type="match status" value="1"/>
</dbReference>
<feature type="signal peptide" evidence="2">
    <location>
        <begin position="1"/>
        <end position="17"/>
    </location>
</feature>
<feature type="chain" id="PRO_5007067643" description="Solute-binding protein family 3/N-terminal domain-containing protein" evidence="2">
    <location>
        <begin position="18"/>
        <end position="250"/>
    </location>
</feature>
<gene>
    <name evidence="4" type="ORF">AXF15_11720</name>
</gene>
<organism evidence="4 5">
    <name type="scientific">Desulfomicrobium orale DSM 12838</name>
    <dbReference type="NCBI Taxonomy" id="888061"/>
    <lineage>
        <taxon>Bacteria</taxon>
        <taxon>Pseudomonadati</taxon>
        <taxon>Thermodesulfobacteriota</taxon>
        <taxon>Desulfovibrionia</taxon>
        <taxon>Desulfovibrionales</taxon>
        <taxon>Desulfomicrobiaceae</taxon>
        <taxon>Desulfomicrobium</taxon>
    </lineage>
</organism>
<protein>
    <recommendedName>
        <fullName evidence="3">Solute-binding protein family 3/N-terminal domain-containing protein</fullName>
    </recommendedName>
</protein>
<dbReference type="STRING" id="888061.AXF15_11720"/>
<evidence type="ECO:0000259" key="3">
    <source>
        <dbReference type="Pfam" id="PF00497"/>
    </source>
</evidence>
<dbReference type="InterPro" id="IPR001638">
    <property type="entry name" value="Solute-binding_3/MltF_N"/>
</dbReference>
<dbReference type="KEGG" id="doa:AXF15_11720"/>
<dbReference type="PANTHER" id="PTHR35936">
    <property type="entry name" value="MEMBRANE-BOUND LYTIC MUREIN TRANSGLYCOSYLASE F"/>
    <property type="match status" value="1"/>
</dbReference>
<dbReference type="RefSeq" id="WP_066607742.1">
    <property type="nucleotide sequence ID" value="NZ_CP014230.1"/>
</dbReference>
<dbReference type="AlphaFoldDB" id="A0A0X8JRV5"/>
<feature type="domain" description="Solute-binding protein family 3/N-terminal" evidence="3">
    <location>
        <begin position="24"/>
        <end position="239"/>
    </location>
</feature>
<evidence type="ECO:0000313" key="4">
    <source>
        <dbReference type="EMBL" id="AMD93701.1"/>
    </source>
</evidence>
<dbReference type="EMBL" id="CP014230">
    <property type="protein sequence ID" value="AMD93701.1"/>
    <property type="molecule type" value="Genomic_DNA"/>
</dbReference>
<reference evidence="5" key="1">
    <citation type="submission" date="2016-02" db="EMBL/GenBank/DDBJ databases">
        <authorList>
            <person name="Holder M.E."/>
            <person name="Ajami N.J."/>
            <person name="Petrosino J.F."/>
        </authorList>
    </citation>
    <scope>NUCLEOTIDE SEQUENCE [LARGE SCALE GENOMIC DNA]</scope>
    <source>
        <strain evidence="5">DSM 12838</strain>
    </source>
</reference>
<dbReference type="OrthoDB" id="5456414at2"/>
<proteinExistence type="predicted"/>
<keyword evidence="1 2" id="KW-0732">Signal</keyword>
<dbReference type="Gene3D" id="3.40.190.10">
    <property type="entry name" value="Periplasmic binding protein-like II"/>
    <property type="match status" value="2"/>
</dbReference>
<dbReference type="Proteomes" id="UP000063964">
    <property type="component" value="Chromosome"/>
</dbReference>